<dbReference type="PANTHER" id="PTHR24214:SF38">
    <property type="entry name" value="PDZ AND LIM DOMAIN PROTEIN ZASP-RELATED"/>
    <property type="match status" value="1"/>
</dbReference>
<accession>A0A8J2KBH8</accession>
<dbReference type="InterPro" id="IPR041489">
    <property type="entry name" value="PDZ_6"/>
</dbReference>
<reference evidence="4" key="1">
    <citation type="submission" date="2021-06" db="EMBL/GenBank/DDBJ databases">
        <authorList>
            <person name="Hodson N. C."/>
            <person name="Mongue J. A."/>
            <person name="Jaron S. K."/>
        </authorList>
    </citation>
    <scope>NUCLEOTIDE SEQUENCE</scope>
</reference>
<feature type="compositionally biased region" description="Basic and acidic residues" evidence="2">
    <location>
        <begin position="172"/>
        <end position="186"/>
    </location>
</feature>
<dbReference type="Pfam" id="PF17820">
    <property type="entry name" value="PDZ_6"/>
    <property type="match status" value="1"/>
</dbReference>
<dbReference type="GO" id="GO:0061061">
    <property type="term" value="P:muscle structure development"/>
    <property type="evidence" value="ECO:0007669"/>
    <property type="project" value="TreeGrafter"/>
</dbReference>
<keyword evidence="1" id="KW-0479">Metal-binding</keyword>
<keyword evidence="1" id="KW-0440">LIM domain</keyword>
<dbReference type="GO" id="GO:0030036">
    <property type="term" value="P:actin cytoskeleton organization"/>
    <property type="evidence" value="ECO:0007669"/>
    <property type="project" value="TreeGrafter"/>
</dbReference>
<dbReference type="PROSITE" id="PS50106">
    <property type="entry name" value="PDZ"/>
    <property type="match status" value="1"/>
</dbReference>
<comment type="caution">
    <text evidence="4">The sequence shown here is derived from an EMBL/GenBank/DDBJ whole genome shotgun (WGS) entry which is preliminary data.</text>
</comment>
<protein>
    <recommendedName>
        <fullName evidence="3">PDZ domain-containing protein</fullName>
    </recommendedName>
</protein>
<dbReference type="OrthoDB" id="44841at2759"/>
<feature type="region of interest" description="Disordered" evidence="2">
    <location>
        <begin position="76"/>
        <end position="201"/>
    </location>
</feature>
<evidence type="ECO:0000313" key="5">
    <source>
        <dbReference type="Proteomes" id="UP000708208"/>
    </source>
</evidence>
<dbReference type="AlphaFoldDB" id="A0A8J2KBH8"/>
<evidence type="ECO:0000256" key="2">
    <source>
        <dbReference type="SAM" id="MobiDB-lite"/>
    </source>
</evidence>
<evidence type="ECO:0000313" key="4">
    <source>
        <dbReference type="EMBL" id="CAG7732211.1"/>
    </source>
</evidence>
<feature type="compositionally biased region" description="Polar residues" evidence="2">
    <location>
        <begin position="77"/>
        <end position="119"/>
    </location>
</feature>
<dbReference type="PANTHER" id="PTHR24214">
    <property type="entry name" value="PDZ AND LIM DOMAIN PROTEIN ZASP"/>
    <property type="match status" value="1"/>
</dbReference>
<evidence type="ECO:0000259" key="3">
    <source>
        <dbReference type="PROSITE" id="PS50106"/>
    </source>
</evidence>
<organism evidence="4 5">
    <name type="scientific">Allacma fusca</name>
    <dbReference type="NCBI Taxonomy" id="39272"/>
    <lineage>
        <taxon>Eukaryota</taxon>
        <taxon>Metazoa</taxon>
        <taxon>Ecdysozoa</taxon>
        <taxon>Arthropoda</taxon>
        <taxon>Hexapoda</taxon>
        <taxon>Collembola</taxon>
        <taxon>Symphypleona</taxon>
        <taxon>Sminthuridae</taxon>
        <taxon>Allacma</taxon>
    </lineage>
</organism>
<gene>
    <name evidence="4" type="ORF">AFUS01_LOCUS20739</name>
</gene>
<keyword evidence="5" id="KW-1185">Reference proteome</keyword>
<dbReference type="GO" id="GO:0003779">
    <property type="term" value="F:actin binding"/>
    <property type="evidence" value="ECO:0007669"/>
    <property type="project" value="TreeGrafter"/>
</dbReference>
<feature type="compositionally biased region" description="Low complexity" evidence="2">
    <location>
        <begin position="153"/>
        <end position="167"/>
    </location>
</feature>
<proteinExistence type="predicted"/>
<dbReference type="Proteomes" id="UP000708208">
    <property type="component" value="Unassembled WGS sequence"/>
</dbReference>
<keyword evidence="1" id="KW-0862">Zinc</keyword>
<dbReference type="InterPro" id="IPR001478">
    <property type="entry name" value="PDZ"/>
</dbReference>
<name>A0A8J2KBH8_9HEXA</name>
<evidence type="ECO:0000256" key="1">
    <source>
        <dbReference type="ARBA" id="ARBA00023038"/>
    </source>
</evidence>
<sequence length="313" mass="32575">MLKFCGAAQSRKRHYNVNPGSKAARSGIREGDLVSAINGMPMGHLTNGEVQRILKKSGPSMTLELKSAKRMSAFEGSASTTGDLESAGASSVVTNKKSTPNTGPSGSSNAVVNNTTSPETRAGTGSGGETSEKYSSPDGTSKENSGKKKKNSPSHSSSSGSGKSGKSSSKKKSVEFNERSVDEPPQKQEAVVEEDPNDTEAKRCCACGGGYKGYLTLDGLTPARGSGVVASNGAMVIGGDASKRGSLLGEIIAELDDLLGTTYFCEPPPLPTKIQNSRSHNYTAMSNNYCNMLAGSVWETTGLLKDIDESSQV</sequence>
<dbReference type="InterPro" id="IPR050604">
    <property type="entry name" value="PDZ-LIM_domain"/>
</dbReference>
<dbReference type="GO" id="GO:0001725">
    <property type="term" value="C:stress fiber"/>
    <property type="evidence" value="ECO:0007669"/>
    <property type="project" value="TreeGrafter"/>
</dbReference>
<feature type="domain" description="PDZ" evidence="3">
    <location>
        <begin position="16"/>
        <end position="69"/>
    </location>
</feature>
<dbReference type="GO" id="GO:0051371">
    <property type="term" value="F:muscle alpha-actinin binding"/>
    <property type="evidence" value="ECO:0007669"/>
    <property type="project" value="TreeGrafter"/>
</dbReference>
<dbReference type="GO" id="GO:0031941">
    <property type="term" value="C:filamentous actin"/>
    <property type="evidence" value="ECO:0007669"/>
    <property type="project" value="TreeGrafter"/>
</dbReference>
<dbReference type="EMBL" id="CAJVCH010226834">
    <property type="protein sequence ID" value="CAG7732211.1"/>
    <property type="molecule type" value="Genomic_DNA"/>
</dbReference>
<dbReference type="GO" id="GO:0005912">
    <property type="term" value="C:adherens junction"/>
    <property type="evidence" value="ECO:0007669"/>
    <property type="project" value="TreeGrafter"/>
</dbReference>